<gene>
    <name evidence="1" type="ORF">ERS852580_00262</name>
</gene>
<accession>A0A173R554</accession>
<protein>
    <submittedName>
        <fullName evidence="1">Uncharacterized protein</fullName>
    </submittedName>
</protein>
<evidence type="ECO:0000313" key="2">
    <source>
        <dbReference type="Proteomes" id="UP000095673"/>
    </source>
</evidence>
<name>A0A173R554_9FIRM</name>
<organism evidence="1 2">
    <name type="scientific">Agathobacter rectalis</name>
    <dbReference type="NCBI Taxonomy" id="39491"/>
    <lineage>
        <taxon>Bacteria</taxon>
        <taxon>Bacillati</taxon>
        <taxon>Bacillota</taxon>
        <taxon>Clostridia</taxon>
        <taxon>Lachnospirales</taxon>
        <taxon>Lachnospiraceae</taxon>
        <taxon>Agathobacter</taxon>
    </lineage>
</organism>
<dbReference type="RefSeq" id="WP_055236813.1">
    <property type="nucleotide sequence ID" value="NZ_CYXM01000001.1"/>
</dbReference>
<reference evidence="1 2" key="1">
    <citation type="submission" date="2015-09" db="EMBL/GenBank/DDBJ databases">
        <authorList>
            <consortium name="Pathogen Informatics"/>
        </authorList>
    </citation>
    <scope>NUCLEOTIDE SEQUENCE [LARGE SCALE GENOMIC DNA]</scope>
    <source>
        <strain evidence="1 2">2789STDY5834968</strain>
    </source>
</reference>
<proteinExistence type="predicted"/>
<dbReference type="AlphaFoldDB" id="A0A173R554"/>
<dbReference type="OrthoDB" id="1956825at2"/>
<sequence>MVGKKGPFGGFCNYGIFGIWGKDPGTGKKKYKKVDAVSEAAAVEKAAALGCVDPQSVEVIPFLPPSEKQQRYAADLGVRLPEGCTVVDATALISRAESGGDQDPAPGLVEYAQSCGVCFSALVGEGGLLDCMVCQLPIREKAILFAHAVAASVAGSGLADPRKAPQYLKFCQFADQVAADPALAKSVEGRDRYDFQKPNTRSKAYKAALACL</sequence>
<dbReference type="EMBL" id="CYXM01000001">
    <property type="protein sequence ID" value="CUM72739.1"/>
    <property type="molecule type" value="Genomic_DNA"/>
</dbReference>
<evidence type="ECO:0000313" key="1">
    <source>
        <dbReference type="EMBL" id="CUM72739.1"/>
    </source>
</evidence>
<dbReference type="Proteomes" id="UP000095673">
    <property type="component" value="Unassembled WGS sequence"/>
</dbReference>